<reference evidence="9 10" key="1">
    <citation type="submission" date="2014-09" db="EMBL/GenBank/DDBJ databases">
        <authorList>
            <person name="Magalhaes I.L.F."/>
            <person name="Oliveira U."/>
            <person name="Santos F.R."/>
            <person name="Vidigal T.H.D.A."/>
            <person name="Brescovit A.D."/>
            <person name="Santos A.J."/>
        </authorList>
    </citation>
    <scope>NUCLEOTIDE SEQUENCE [LARGE SCALE GENOMIC DNA]</scope>
</reference>
<feature type="compositionally biased region" description="Polar residues" evidence="6">
    <location>
        <begin position="596"/>
        <end position="616"/>
    </location>
</feature>
<feature type="transmembrane region" description="Helical" evidence="7">
    <location>
        <begin position="182"/>
        <end position="204"/>
    </location>
</feature>
<feature type="transmembrane region" description="Helical" evidence="7">
    <location>
        <begin position="398"/>
        <end position="414"/>
    </location>
</feature>
<feature type="transmembrane region" description="Helical" evidence="7">
    <location>
        <begin position="239"/>
        <end position="256"/>
    </location>
</feature>
<evidence type="ECO:0000256" key="5">
    <source>
        <dbReference type="ARBA" id="ARBA00025797"/>
    </source>
</evidence>
<evidence type="ECO:0000256" key="4">
    <source>
        <dbReference type="ARBA" id="ARBA00023136"/>
    </source>
</evidence>
<dbReference type="GO" id="GO:0000045">
    <property type="term" value="P:autophagosome assembly"/>
    <property type="evidence" value="ECO:0007669"/>
    <property type="project" value="TreeGrafter"/>
</dbReference>
<feature type="transmembrane region" description="Helical" evidence="7">
    <location>
        <begin position="357"/>
        <end position="377"/>
    </location>
</feature>
<dbReference type="InterPro" id="IPR032816">
    <property type="entry name" value="VTT_dom"/>
</dbReference>
<dbReference type="AlphaFoldDB" id="A0A0P1BFH7"/>
<comment type="subcellular location">
    <subcellularLocation>
        <location evidence="1">Membrane</location>
        <topology evidence="1">Multi-pass membrane protein</topology>
    </subcellularLocation>
</comment>
<dbReference type="STRING" id="401625.A0A0P1BFH7"/>
<feature type="compositionally biased region" description="Basic and acidic residues" evidence="6">
    <location>
        <begin position="78"/>
        <end position="88"/>
    </location>
</feature>
<accession>A0A0P1BFH7</accession>
<comment type="similarity">
    <text evidence="5">Belongs to the TMEM41 family.</text>
</comment>
<feature type="compositionally biased region" description="Acidic residues" evidence="6">
    <location>
        <begin position="473"/>
        <end position="486"/>
    </location>
</feature>
<evidence type="ECO:0000259" key="8">
    <source>
        <dbReference type="Pfam" id="PF09335"/>
    </source>
</evidence>
<feature type="region of interest" description="Disordered" evidence="6">
    <location>
        <begin position="469"/>
        <end position="632"/>
    </location>
</feature>
<dbReference type="EMBL" id="CCYA01000252">
    <property type="protein sequence ID" value="CEH15009.1"/>
    <property type="molecule type" value="Genomic_DNA"/>
</dbReference>
<dbReference type="GO" id="GO:0005789">
    <property type="term" value="C:endoplasmic reticulum membrane"/>
    <property type="evidence" value="ECO:0007669"/>
    <property type="project" value="TreeGrafter"/>
</dbReference>
<feature type="region of interest" description="Disordered" evidence="6">
    <location>
        <begin position="1"/>
        <end position="88"/>
    </location>
</feature>
<feature type="compositionally biased region" description="Polar residues" evidence="6">
    <location>
        <begin position="1"/>
        <end position="12"/>
    </location>
</feature>
<evidence type="ECO:0000256" key="7">
    <source>
        <dbReference type="SAM" id="Phobius"/>
    </source>
</evidence>
<keyword evidence="2 7" id="KW-0812">Transmembrane</keyword>
<feature type="region of interest" description="Disordered" evidence="6">
    <location>
        <begin position="119"/>
        <end position="151"/>
    </location>
</feature>
<dbReference type="Pfam" id="PF09335">
    <property type="entry name" value="VTT_dom"/>
    <property type="match status" value="1"/>
</dbReference>
<protein>
    <submittedName>
        <fullName evidence="9">Predicted membrane protein</fullName>
    </submittedName>
</protein>
<dbReference type="OrthoDB" id="3364966at2759"/>
<evidence type="ECO:0000256" key="6">
    <source>
        <dbReference type="SAM" id="MobiDB-lite"/>
    </source>
</evidence>
<evidence type="ECO:0000313" key="10">
    <source>
        <dbReference type="Proteomes" id="UP000054845"/>
    </source>
</evidence>
<dbReference type="PANTHER" id="PTHR43220:SF18">
    <property type="entry name" value="TRANSMEMBRANE PROTEIN 41B"/>
    <property type="match status" value="1"/>
</dbReference>
<evidence type="ECO:0000256" key="1">
    <source>
        <dbReference type="ARBA" id="ARBA00004141"/>
    </source>
</evidence>
<dbReference type="InterPro" id="IPR045014">
    <property type="entry name" value="TM41A/B"/>
</dbReference>
<dbReference type="Proteomes" id="UP000054845">
    <property type="component" value="Unassembled WGS sequence"/>
</dbReference>
<keyword evidence="3 7" id="KW-1133">Transmembrane helix</keyword>
<name>A0A0P1BFH7_9BASI</name>
<keyword evidence="10" id="KW-1185">Reference proteome</keyword>
<proteinExistence type="inferred from homology"/>
<evidence type="ECO:0000313" key="9">
    <source>
        <dbReference type="EMBL" id="CEH15009.1"/>
    </source>
</evidence>
<keyword evidence="4 7" id="KW-0472">Membrane</keyword>
<sequence>MLSQPRNPTSKLGNPFAASGSGAANASSMPSAASARMDSSSKGAASSGEASSTPSPVRKDAANGIHPILGASMASHVAKKEPGTKKLADPALTPAHAAAAMHADDDNDDAMSTISRHTLKTLPGRRANAGDSGSAFSLPGTPLGEGEDDNERLAGDAESAAADALNNAELARQRRKTLLEAGYKLFLLFVVCAGILAATLYFVLPEIDDNDREYLRIPRSFEQLKELNSVLQRYKDRNFARVMICWVVLYMFLQAFSIPGSMYMSILAGAMWGVALALPIVCASVATGATICYLISAFMGEAVLGALPKWKARVDAWKDKIQAQDNLLSYLIVIRMMPLPPHNVVNLLAPHLGIQVPLFWLSTFFGIFTVSVIHTTIGEKLDQMTSSADFNLISVRNAVLMCVVIAAALTPVLVKRYTRAGAAPLEEAPVTQGQVRLEGEEGLRVHPGTANGSNGRNRGLLGRTALGRFDAGQDSDELDSDGEDDELPRVSLRDAVQGRSYPSRRNARAPAVSNEVAWRTTERDVDDGAYASEDENRFSRNSSGAASPAPSSIDEGATMFDDRLEEGRLNGHAHNQSPNAFPRPAGKAAKLLGYPSNPQNSASGTAEYGATSQGIGQQARDLWGKVTGGNGR</sequence>
<evidence type="ECO:0000256" key="3">
    <source>
        <dbReference type="ARBA" id="ARBA00022989"/>
    </source>
</evidence>
<evidence type="ECO:0000256" key="2">
    <source>
        <dbReference type="ARBA" id="ARBA00022692"/>
    </source>
</evidence>
<feature type="compositionally biased region" description="Low complexity" evidence="6">
    <location>
        <begin position="542"/>
        <end position="552"/>
    </location>
</feature>
<organism evidence="9 10">
    <name type="scientific">Ceraceosorus bombacis</name>
    <dbReference type="NCBI Taxonomy" id="401625"/>
    <lineage>
        <taxon>Eukaryota</taxon>
        <taxon>Fungi</taxon>
        <taxon>Dikarya</taxon>
        <taxon>Basidiomycota</taxon>
        <taxon>Ustilaginomycotina</taxon>
        <taxon>Exobasidiomycetes</taxon>
        <taxon>Ceraceosorales</taxon>
        <taxon>Ceraceosoraceae</taxon>
        <taxon>Ceraceosorus</taxon>
    </lineage>
</organism>
<dbReference type="PANTHER" id="PTHR43220">
    <property type="match status" value="1"/>
</dbReference>
<feature type="compositionally biased region" description="Basic and acidic residues" evidence="6">
    <location>
        <begin position="560"/>
        <end position="569"/>
    </location>
</feature>
<feature type="compositionally biased region" description="Low complexity" evidence="6">
    <location>
        <begin position="17"/>
        <end position="52"/>
    </location>
</feature>
<feature type="domain" description="VTT" evidence="8">
    <location>
        <begin position="258"/>
        <end position="379"/>
    </location>
</feature>